<proteinExistence type="predicted"/>
<organism evidence="1 2">
    <name type="scientific">Dictyostelium discoideum</name>
    <name type="common">Social amoeba</name>
    <dbReference type="NCBI Taxonomy" id="44689"/>
    <lineage>
        <taxon>Eukaryota</taxon>
        <taxon>Amoebozoa</taxon>
        <taxon>Evosea</taxon>
        <taxon>Eumycetozoa</taxon>
        <taxon>Dictyostelia</taxon>
        <taxon>Dictyosteliales</taxon>
        <taxon>Dictyosteliaceae</taxon>
        <taxon>Dictyostelium</taxon>
    </lineage>
</organism>
<dbReference type="KEGG" id="ddi:DDB_G0278837"/>
<comment type="caution">
    <text evidence="1">The sequence shown here is derived from an EMBL/GenBank/DDBJ whole genome shotgun (WGS) entry which is preliminary data.</text>
</comment>
<dbReference type="PaxDb" id="44689-DDB0206228"/>
<dbReference type="EMBL" id="AAFI02000024">
    <property type="protein sequence ID" value="EAL68020.1"/>
    <property type="molecule type" value="Genomic_DNA"/>
</dbReference>
<dbReference type="VEuPathDB" id="AmoebaDB:DDB_G0278837"/>
<dbReference type="Proteomes" id="UP000002195">
    <property type="component" value="Unassembled WGS sequence"/>
</dbReference>
<dbReference type="InParanoid" id="Q54XN2"/>
<dbReference type="HOGENOM" id="CLU_3000415_0_0_1"/>
<evidence type="ECO:0000313" key="1">
    <source>
        <dbReference type="EMBL" id="EAL68020.1"/>
    </source>
</evidence>
<dbReference type="RefSeq" id="XP_641998.1">
    <property type="nucleotide sequence ID" value="XM_636906.1"/>
</dbReference>
<dbReference type="AlphaFoldDB" id="Q54XN2"/>
<accession>Q54XN2</accession>
<dbReference type="GeneID" id="8621730"/>
<protein>
    <submittedName>
        <fullName evidence="1">Uncharacterized protein</fullName>
    </submittedName>
</protein>
<gene>
    <name evidence="1" type="ORF">DDB_G0278837</name>
</gene>
<dbReference type="dictyBase" id="DDB_G0278837"/>
<keyword evidence="2" id="KW-1185">Reference proteome</keyword>
<reference evidence="1 2" key="1">
    <citation type="journal article" date="2005" name="Nature">
        <title>The genome of the social amoeba Dictyostelium discoideum.</title>
        <authorList>
            <consortium name="The Dictyostelium discoideum Sequencing Consortium"/>
            <person name="Eichinger L."/>
            <person name="Pachebat J.A."/>
            <person name="Glockner G."/>
            <person name="Rajandream M.A."/>
            <person name="Sucgang R."/>
            <person name="Berriman M."/>
            <person name="Song J."/>
            <person name="Olsen R."/>
            <person name="Szafranski K."/>
            <person name="Xu Q."/>
            <person name="Tunggal B."/>
            <person name="Kummerfeld S."/>
            <person name="Madera M."/>
            <person name="Konfortov B.A."/>
            <person name="Rivero F."/>
            <person name="Bankier A.T."/>
            <person name="Lehmann R."/>
            <person name="Hamlin N."/>
            <person name="Davies R."/>
            <person name="Gaudet P."/>
            <person name="Fey P."/>
            <person name="Pilcher K."/>
            <person name="Chen G."/>
            <person name="Saunders D."/>
            <person name="Sodergren E."/>
            <person name="Davis P."/>
            <person name="Kerhornou A."/>
            <person name="Nie X."/>
            <person name="Hall N."/>
            <person name="Anjard C."/>
            <person name="Hemphill L."/>
            <person name="Bason N."/>
            <person name="Farbrother P."/>
            <person name="Desany B."/>
            <person name="Just E."/>
            <person name="Morio T."/>
            <person name="Rost R."/>
            <person name="Churcher C."/>
            <person name="Cooper J."/>
            <person name="Haydock S."/>
            <person name="van Driessche N."/>
            <person name="Cronin A."/>
            <person name="Goodhead I."/>
            <person name="Muzny D."/>
            <person name="Mourier T."/>
            <person name="Pain A."/>
            <person name="Lu M."/>
            <person name="Harper D."/>
            <person name="Lindsay R."/>
            <person name="Hauser H."/>
            <person name="James K."/>
            <person name="Quiles M."/>
            <person name="Madan Babu M."/>
            <person name="Saito T."/>
            <person name="Buchrieser C."/>
            <person name="Wardroper A."/>
            <person name="Felder M."/>
            <person name="Thangavelu M."/>
            <person name="Johnson D."/>
            <person name="Knights A."/>
            <person name="Loulseged H."/>
            <person name="Mungall K."/>
            <person name="Oliver K."/>
            <person name="Price C."/>
            <person name="Quail M.A."/>
            <person name="Urushihara H."/>
            <person name="Hernandez J."/>
            <person name="Rabbinowitsch E."/>
            <person name="Steffen D."/>
            <person name="Sanders M."/>
            <person name="Ma J."/>
            <person name="Kohara Y."/>
            <person name="Sharp S."/>
            <person name="Simmonds M."/>
            <person name="Spiegler S."/>
            <person name="Tivey A."/>
            <person name="Sugano S."/>
            <person name="White B."/>
            <person name="Walker D."/>
            <person name="Woodward J."/>
            <person name="Winckler T."/>
            <person name="Tanaka Y."/>
            <person name="Shaulsky G."/>
            <person name="Schleicher M."/>
            <person name="Weinstock G."/>
            <person name="Rosenthal A."/>
            <person name="Cox E.C."/>
            <person name="Chisholm R.L."/>
            <person name="Gibbs R."/>
            <person name="Loomis W.F."/>
            <person name="Platzer M."/>
            <person name="Kay R.R."/>
            <person name="Williams J."/>
            <person name="Dear P.H."/>
            <person name="Noegel A.A."/>
            <person name="Barrell B."/>
            <person name="Kuspa A."/>
        </authorList>
    </citation>
    <scope>NUCLEOTIDE SEQUENCE [LARGE SCALE GENOMIC DNA]</scope>
    <source>
        <strain evidence="1 2">AX4</strain>
    </source>
</reference>
<name>Q54XN2_DICDI</name>
<evidence type="ECO:0000313" key="2">
    <source>
        <dbReference type="Proteomes" id="UP000002195"/>
    </source>
</evidence>
<sequence length="57" mass="6000">MTFTLPSTAICPGGNSNKNQIFFKPTPPAAAPKPGSLEVLVLQSKQIPKGVSHLLNI</sequence>